<dbReference type="EMBL" id="AAWS01000051">
    <property type="protein sequence ID" value="EAY25307.1"/>
    <property type="molecule type" value="Genomic_DNA"/>
</dbReference>
<dbReference type="OrthoDB" id="837043at2"/>
<evidence type="ECO:0000313" key="1">
    <source>
        <dbReference type="EMBL" id="EAY25307.1"/>
    </source>
</evidence>
<keyword evidence="2" id="KW-1185">Reference proteome</keyword>
<reference evidence="1 2" key="1">
    <citation type="submission" date="2007-01" db="EMBL/GenBank/DDBJ databases">
        <authorList>
            <person name="Haygood M."/>
            <person name="Podell S."/>
            <person name="Anderson C."/>
            <person name="Hopkinson B."/>
            <person name="Roe K."/>
            <person name="Barbeau K."/>
            <person name="Gaasterland T."/>
            <person name="Ferriera S."/>
            <person name="Johnson J."/>
            <person name="Kravitz S."/>
            <person name="Beeson K."/>
            <person name="Sutton G."/>
            <person name="Rogers Y.-H."/>
            <person name="Friedman R."/>
            <person name="Frazier M."/>
            <person name="Venter J.C."/>
        </authorList>
    </citation>
    <scope>NUCLEOTIDE SEQUENCE [LARGE SCALE GENOMIC DNA]</scope>
    <source>
        <strain evidence="1 2">ATCC 23134</strain>
    </source>
</reference>
<dbReference type="eggNOG" id="COG0484">
    <property type="taxonomic scope" value="Bacteria"/>
</dbReference>
<dbReference type="SUPFAM" id="SSF158682">
    <property type="entry name" value="TerB-like"/>
    <property type="match status" value="1"/>
</dbReference>
<dbReference type="Gene3D" id="1.10.3680.10">
    <property type="entry name" value="TerB-like"/>
    <property type="match status" value="1"/>
</dbReference>
<sequence>MLMTENADQQLQAISVDEIKEVLSKIAAERYDRMYIPPEADIHRSNYFYVKFEGKEVIRQAYRVNFPYFGAIRNSLSAFEGGKEKFGKKAVIESEKLFETLSQVYNIEPNVFDVEKYDKHWESFPLELQYGKIAEAQPKYFLSELTYHQTCETCNGEKYEDCPNEACKGRHEWDCDTCEGEGNAECARCDGTGEISCDECKGKGRKDELFNGRLQLVECDQCGTSGRLTCPVCEGEKVLICKACNGDVKQTCDQCYAEGEGKGKIDCPECQTIGETAQVVYVTTEVKAHQLEDLVLKGEKLNEEFVTEELILDHCDKNGRLQMLYHDPFSQFDAKGGDAENQHDEYSKELCAKIAKNLGVFTAEEKVYYEVIPCIQIDYTHILTNTRHQLSLLNVFKNPEVVFHSEPEKIIGSGVVSNSAKVAKKFFTKVFNTKGYQSKEDKKNEIVLMIYLMRADGVISEEEKKYVADYIGDLDAFTNAERQQFFDLMNVRILPELTEKEVEFSSEEKSKEVLINLKTLAKTDGNFASKEEMLINKIKKMMEEQAE</sequence>
<protein>
    <submittedName>
        <fullName evidence="1">Uncharacterized protein</fullName>
    </submittedName>
</protein>
<dbReference type="RefSeq" id="WP_002703130.1">
    <property type="nucleotide sequence ID" value="NZ_AAWS01000051.1"/>
</dbReference>
<dbReference type="InterPro" id="IPR029024">
    <property type="entry name" value="TerB-like"/>
</dbReference>
<dbReference type="Proteomes" id="UP000004095">
    <property type="component" value="Unassembled WGS sequence"/>
</dbReference>
<dbReference type="CDD" id="cd07177">
    <property type="entry name" value="terB_like"/>
    <property type="match status" value="1"/>
</dbReference>
<evidence type="ECO:0000313" key="2">
    <source>
        <dbReference type="Proteomes" id="UP000004095"/>
    </source>
</evidence>
<name>A1ZWG7_MICM2</name>
<comment type="caution">
    <text evidence="1">The sequence shown here is derived from an EMBL/GenBank/DDBJ whole genome shotgun (WGS) entry which is preliminary data.</text>
</comment>
<dbReference type="AlphaFoldDB" id="A1ZWG7"/>
<organism evidence="1 2">
    <name type="scientific">Microscilla marina ATCC 23134</name>
    <dbReference type="NCBI Taxonomy" id="313606"/>
    <lineage>
        <taxon>Bacteria</taxon>
        <taxon>Pseudomonadati</taxon>
        <taxon>Bacteroidota</taxon>
        <taxon>Cytophagia</taxon>
        <taxon>Cytophagales</taxon>
        <taxon>Microscillaceae</taxon>
        <taxon>Microscilla</taxon>
    </lineage>
</organism>
<proteinExistence type="predicted"/>
<gene>
    <name evidence="1" type="ORF">M23134_02777</name>
</gene>
<accession>A1ZWG7</accession>